<evidence type="ECO:0000313" key="3">
    <source>
        <dbReference type="Proteomes" id="UP000241394"/>
    </source>
</evidence>
<keyword evidence="3" id="KW-1185">Reference proteome</keyword>
<evidence type="ECO:0000256" key="1">
    <source>
        <dbReference type="SAM" id="MobiDB-lite"/>
    </source>
</evidence>
<dbReference type="PANTHER" id="PTHR37198">
    <property type="entry name" value="NUCLEOLIN"/>
    <property type="match status" value="1"/>
</dbReference>
<feature type="compositionally biased region" description="Basic and acidic residues" evidence="1">
    <location>
        <begin position="234"/>
        <end position="257"/>
    </location>
</feature>
<sequence length="622" mass="69528">MEMKDPSEDWRIQEYSESEGSDNVVSWILEKGLNLGKKIVITGVVISSAPLILPPLVVISALGFAVSVPFGLFFASYACTEKLMSKLLPGPKSPLLLGNGPLSKEEMEEVDFEGDIMEEEGKYQIEDVSRWDEMGTKKNIEYWHEGDMNDDQEPVEEVDQNVKEEGYEEDVGEYMNATKDYRGNKVTKEDEEEQRFNIADEEVKEEGYEEDVGEYSERADEGKSEGVDVENEGMGEKKEEESMEERSEGEHPLDEVRQVVVTVERGERNGNNVSVAEELDLPKREVVERGSDKKVNPSNEKKDLGSETTGLVEKLRDEGAGVNSVEKEMCRIPKESNEKNFNNAEAMEKSIEVKSVISEKLNGETKQIEGERRNEGAKQNEEIQEQTTEDNVMELVVEIGGTNRDEENLDNIVVVEKPSGDLNGSINGSKLGKIAEIVVEQRPLAHKRAEDQIASDMHEALELEREKKRKIDSNADAREIADESGFDLFDDRNGASDKYSYDENPKECETASDHTPEGDAGLLELHVRVEVPKVKDAGVGSDIDTLTPASKVALNEEKIREQINALRTIVGYKIAPHEILVEELKALYIFTGVEPPASFKSPSDLVDVNDKLQFLMSIVGVK</sequence>
<comment type="caution">
    <text evidence="2">The sequence shown here is derived from an EMBL/GenBank/DDBJ whole genome shotgun (WGS) entry which is preliminary data.</text>
</comment>
<name>A0A2R6PYL8_ACTCC</name>
<feature type="compositionally biased region" description="Acidic residues" evidence="1">
    <location>
        <begin position="382"/>
        <end position="392"/>
    </location>
</feature>
<dbReference type="InParanoid" id="A0A2R6PYL8"/>
<feature type="compositionally biased region" description="Basic and acidic residues" evidence="1">
    <location>
        <begin position="215"/>
        <end position="226"/>
    </location>
</feature>
<feature type="compositionally biased region" description="Acidic residues" evidence="1">
    <location>
        <begin position="204"/>
        <end position="214"/>
    </location>
</feature>
<accession>A0A2R6PYL8</accession>
<reference evidence="2 3" key="1">
    <citation type="submission" date="2017-07" db="EMBL/GenBank/DDBJ databases">
        <title>An improved, manually edited Actinidia chinensis var. chinensis (kiwifruit) genome highlights the challenges associated with draft genomes and gene prediction in plants.</title>
        <authorList>
            <person name="Pilkington S."/>
            <person name="Crowhurst R."/>
            <person name="Hilario E."/>
            <person name="Nardozza S."/>
            <person name="Fraser L."/>
            <person name="Peng Y."/>
            <person name="Gunaseelan K."/>
            <person name="Simpson R."/>
            <person name="Tahir J."/>
            <person name="Deroles S."/>
            <person name="Templeton K."/>
            <person name="Luo Z."/>
            <person name="Davy M."/>
            <person name="Cheng C."/>
            <person name="Mcneilage M."/>
            <person name="Scaglione D."/>
            <person name="Liu Y."/>
            <person name="Zhang Q."/>
            <person name="Datson P."/>
            <person name="De Silva N."/>
            <person name="Gardiner S."/>
            <person name="Bassett H."/>
            <person name="Chagne D."/>
            <person name="Mccallum J."/>
            <person name="Dzierzon H."/>
            <person name="Deng C."/>
            <person name="Wang Y.-Y."/>
            <person name="Barron N."/>
            <person name="Manako K."/>
            <person name="Bowen J."/>
            <person name="Foster T."/>
            <person name="Erridge Z."/>
            <person name="Tiffin H."/>
            <person name="Waite C."/>
            <person name="Davies K."/>
            <person name="Grierson E."/>
            <person name="Laing W."/>
            <person name="Kirk R."/>
            <person name="Chen X."/>
            <person name="Wood M."/>
            <person name="Montefiori M."/>
            <person name="Brummell D."/>
            <person name="Schwinn K."/>
            <person name="Catanach A."/>
            <person name="Fullerton C."/>
            <person name="Li D."/>
            <person name="Meiyalaghan S."/>
            <person name="Nieuwenhuizen N."/>
            <person name="Read N."/>
            <person name="Prakash R."/>
            <person name="Hunter D."/>
            <person name="Zhang H."/>
            <person name="Mckenzie M."/>
            <person name="Knabel M."/>
            <person name="Harris A."/>
            <person name="Allan A."/>
            <person name="Chen A."/>
            <person name="Janssen B."/>
            <person name="Plunkett B."/>
            <person name="Dwamena C."/>
            <person name="Voogd C."/>
            <person name="Leif D."/>
            <person name="Lafferty D."/>
            <person name="Souleyre E."/>
            <person name="Varkonyi-Gasic E."/>
            <person name="Gambi F."/>
            <person name="Hanley J."/>
            <person name="Yao J.-L."/>
            <person name="Cheung J."/>
            <person name="David K."/>
            <person name="Warren B."/>
            <person name="Marsh K."/>
            <person name="Snowden K."/>
            <person name="Lin-Wang K."/>
            <person name="Brian L."/>
            <person name="Martinez-Sanchez M."/>
            <person name="Wang M."/>
            <person name="Ileperuma N."/>
            <person name="Macnee N."/>
            <person name="Campin R."/>
            <person name="Mcatee P."/>
            <person name="Drummond R."/>
            <person name="Espley R."/>
            <person name="Ireland H."/>
            <person name="Wu R."/>
            <person name="Atkinson R."/>
            <person name="Karunairetnam S."/>
            <person name="Bulley S."/>
            <person name="Chunkath S."/>
            <person name="Hanley Z."/>
            <person name="Storey R."/>
            <person name="Thrimawithana A."/>
            <person name="Thomson S."/>
            <person name="David C."/>
            <person name="Testolin R."/>
        </authorList>
    </citation>
    <scope>NUCLEOTIDE SEQUENCE [LARGE SCALE GENOMIC DNA]</scope>
    <source>
        <strain evidence="3">cv. Red5</strain>
        <tissue evidence="2">Young leaf</tissue>
    </source>
</reference>
<dbReference type="AlphaFoldDB" id="A0A2R6PYL8"/>
<dbReference type="EMBL" id="NKQK01000022">
    <property type="protein sequence ID" value="PSR98849.1"/>
    <property type="molecule type" value="Genomic_DNA"/>
</dbReference>
<dbReference type="STRING" id="1590841.A0A2R6PYL8"/>
<dbReference type="OMA" id="NIRWIVN"/>
<proteinExistence type="predicted"/>
<feature type="region of interest" description="Disordered" evidence="1">
    <location>
        <begin position="362"/>
        <end position="392"/>
    </location>
</feature>
<dbReference type="Proteomes" id="UP000241394">
    <property type="component" value="Chromosome LG22"/>
</dbReference>
<dbReference type="Gramene" id="PSR98849">
    <property type="protein sequence ID" value="PSR98849"/>
    <property type="gene ID" value="CEY00_Acc25375"/>
</dbReference>
<gene>
    <name evidence="2" type="ORF">CEY00_Acc25375</name>
</gene>
<dbReference type="PANTHER" id="PTHR37198:SF1">
    <property type="entry name" value="NUCLEOLIN"/>
    <property type="match status" value="1"/>
</dbReference>
<dbReference type="OrthoDB" id="1933309at2759"/>
<evidence type="ECO:0000313" key="2">
    <source>
        <dbReference type="EMBL" id="PSR98849.1"/>
    </source>
</evidence>
<feature type="compositionally biased region" description="Basic and acidic residues" evidence="1">
    <location>
        <begin position="362"/>
        <end position="381"/>
    </location>
</feature>
<dbReference type="FunCoup" id="A0A2R6PYL8">
    <property type="interactions" value="72"/>
</dbReference>
<feature type="compositionally biased region" description="Basic and acidic residues" evidence="1">
    <location>
        <begin position="489"/>
        <end position="517"/>
    </location>
</feature>
<organism evidence="2 3">
    <name type="scientific">Actinidia chinensis var. chinensis</name>
    <name type="common">Chinese soft-hair kiwi</name>
    <dbReference type="NCBI Taxonomy" id="1590841"/>
    <lineage>
        <taxon>Eukaryota</taxon>
        <taxon>Viridiplantae</taxon>
        <taxon>Streptophyta</taxon>
        <taxon>Embryophyta</taxon>
        <taxon>Tracheophyta</taxon>
        <taxon>Spermatophyta</taxon>
        <taxon>Magnoliopsida</taxon>
        <taxon>eudicotyledons</taxon>
        <taxon>Gunneridae</taxon>
        <taxon>Pentapetalae</taxon>
        <taxon>asterids</taxon>
        <taxon>Ericales</taxon>
        <taxon>Actinidiaceae</taxon>
        <taxon>Actinidia</taxon>
    </lineage>
</organism>
<feature type="compositionally biased region" description="Basic and acidic residues" evidence="1">
    <location>
        <begin position="313"/>
        <end position="336"/>
    </location>
</feature>
<reference evidence="3" key="2">
    <citation type="journal article" date="2018" name="BMC Genomics">
        <title>A manually annotated Actinidia chinensis var. chinensis (kiwifruit) genome highlights the challenges associated with draft genomes and gene prediction in plants.</title>
        <authorList>
            <person name="Pilkington S.M."/>
            <person name="Crowhurst R."/>
            <person name="Hilario E."/>
            <person name="Nardozza S."/>
            <person name="Fraser L."/>
            <person name="Peng Y."/>
            <person name="Gunaseelan K."/>
            <person name="Simpson R."/>
            <person name="Tahir J."/>
            <person name="Deroles S.C."/>
            <person name="Templeton K."/>
            <person name="Luo Z."/>
            <person name="Davy M."/>
            <person name="Cheng C."/>
            <person name="McNeilage M."/>
            <person name="Scaglione D."/>
            <person name="Liu Y."/>
            <person name="Zhang Q."/>
            <person name="Datson P."/>
            <person name="De Silva N."/>
            <person name="Gardiner S.E."/>
            <person name="Bassett H."/>
            <person name="Chagne D."/>
            <person name="McCallum J."/>
            <person name="Dzierzon H."/>
            <person name="Deng C."/>
            <person name="Wang Y.Y."/>
            <person name="Barron L."/>
            <person name="Manako K."/>
            <person name="Bowen J."/>
            <person name="Foster T.M."/>
            <person name="Erridge Z.A."/>
            <person name="Tiffin H."/>
            <person name="Waite C.N."/>
            <person name="Davies K.M."/>
            <person name="Grierson E.P."/>
            <person name="Laing W.A."/>
            <person name="Kirk R."/>
            <person name="Chen X."/>
            <person name="Wood M."/>
            <person name="Montefiori M."/>
            <person name="Brummell D.A."/>
            <person name="Schwinn K.E."/>
            <person name="Catanach A."/>
            <person name="Fullerton C."/>
            <person name="Li D."/>
            <person name="Meiyalaghan S."/>
            <person name="Nieuwenhuizen N."/>
            <person name="Read N."/>
            <person name="Prakash R."/>
            <person name="Hunter D."/>
            <person name="Zhang H."/>
            <person name="McKenzie M."/>
            <person name="Knabel M."/>
            <person name="Harris A."/>
            <person name="Allan A.C."/>
            <person name="Gleave A."/>
            <person name="Chen A."/>
            <person name="Janssen B.J."/>
            <person name="Plunkett B."/>
            <person name="Ampomah-Dwamena C."/>
            <person name="Voogd C."/>
            <person name="Leif D."/>
            <person name="Lafferty D."/>
            <person name="Souleyre E.J.F."/>
            <person name="Varkonyi-Gasic E."/>
            <person name="Gambi F."/>
            <person name="Hanley J."/>
            <person name="Yao J.L."/>
            <person name="Cheung J."/>
            <person name="David K.M."/>
            <person name="Warren B."/>
            <person name="Marsh K."/>
            <person name="Snowden K.C."/>
            <person name="Lin-Wang K."/>
            <person name="Brian L."/>
            <person name="Martinez-Sanchez M."/>
            <person name="Wang M."/>
            <person name="Ileperuma N."/>
            <person name="Macnee N."/>
            <person name="Campin R."/>
            <person name="McAtee P."/>
            <person name="Drummond R.S.M."/>
            <person name="Espley R.V."/>
            <person name="Ireland H.S."/>
            <person name="Wu R."/>
            <person name="Atkinson R.G."/>
            <person name="Karunairetnam S."/>
            <person name="Bulley S."/>
            <person name="Chunkath S."/>
            <person name="Hanley Z."/>
            <person name="Storey R."/>
            <person name="Thrimawithana A.H."/>
            <person name="Thomson S."/>
            <person name="David C."/>
            <person name="Testolin R."/>
            <person name="Huang H."/>
            <person name="Hellens R.P."/>
            <person name="Schaffer R.J."/>
        </authorList>
    </citation>
    <scope>NUCLEOTIDE SEQUENCE [LARGE SCALE GENOMIC DNA]</scope>
    <source>
        <strain evidence="3">cv. Red5</strain>
    </source>
</reference>
<feature type="region of interest" description="Disordered" evidence="1">
    <location>
        <begin position="204"/>
        <end position="336"/>
    </location>
</feature>
<protein>
    <submittedName>
        <fullName evidence="2">Myb-like protein</fullName>
    </submittedName>
</protein>
<feature type="compositionally biased region" description="Basic and acidic residues" evidence="1">
    <location>
        <begin position="280"/>
        <end position="305"/>
    </location>
</feature>
<feature type="region of interest" description="Disordered" evidence="1">
    <location>
        <begin position="487"/>
        <end position="517"/>
    </location>
</feature>